<dbReference type="EMBL" id="BAABGZ010000073">
    <property type="protein sequence ID" value="GAA4364978.1"/>
    <property type="molecule type" value="Genomic_DNA"/>
</dbReference>
<evidence type="ECO:0000313" key="3">
    <source>
        <dbReference type="Proteomes" id="UP001501153"/>
    </source>
</evidence>
<evidence type="ECO:0000313" key="2">
    <source>
        <dbReference type="EMBL" id="GAA4364978.1"/>
    </source>
</evidence>
<feature type="transmembrane region" description="Helical" evidence="1">
    <location>
        <begin position="151"/>
        <end position="172"/>
    </location>
</feature>
<dbReference type="Gene3D" id="1.20.1260.100">
    <property type="entry name" value="TspO/MBR protein"/>
    <property type="match status" value="1"/>
</dbReference>
<keyword evidence="3" id="KW-1185">Reference proteome</keyword>
<reference evidence="3" key="1">
    <citation type="journal article" date="2019" name="Int. J. Syst. Evol. Microbiol.">
        <title>The Global Catalogue of Microorganisms (GCM) 10K type strain sequencing project: providing services to taxonomists for standard genome sequencing and annotation.</title>
        <authorList>
            <consortium name="The Broad Institute Genomics Platform"/>
            <consortium name="The Broad Institute Genome Sequencing Center for Infectious Disease"/>
            <person name="Wu L."/>
            <person name="Ma J."/>
        </authorList>
    </citation>
    <scope>NUCLEOTIDE SEQUENCE [LARGE SCALE GENOMIC DNA]</scope>
    <source>
        <strain evidence="3">JCM 17923</strain>
    </source>
</reference>
<dbReference type="RefSeq" id="WP_345237398.1">
    <property type="nucleotide sequence ID" value="NZ_BAABGZ010000073.1"/>
</dbReference>
<protein>
    <recommendedName>
        <fullName evidence="4">Tryptophan-rich sensory protein</fullName>
    </recommendedName>
</protein>
<comment type="caution">
    <text evidence="2">The sequence shown here is derived from an EMBL/GenBank/DDBJ whole genome shotgun (WGS) entry which is preliminary data.</text>
</comment>
<name>A0ABP8IPP4_9BACT</name>
<accession>A0ABP8IPP4</accession>
<evidence type="ECO:0008006" key="4">
    <source>
        <dbReference type="Google" id="ProtNLM"/>
    </source>
</evidence>
<feature type="transmembrane region" description="Helical" evidence="1">
    <location>
        <begin position="231"/>
        <end position="250"/>
    </location>
</feature>
<dbReference type="PANTHER" id="PTHR33802">
    <property type="entry name" value="SI:CH211-161H7.5-RELATED"/>
    <property type="match status" value="1"/>
</dbReference>
<dbReference type="PANTHER" id="PTHR33802:SF1">
    <property type="entry name" value="XK-RELATED PROTEIN"/>
    <property type="match status" value="1"/>
</dbReference>
<sequence>MTDQNSVAQPLWRWLAALAVLVNIAVSYFSNTRQFNGQSMGEVSAKYTTLLTPAGYAFSIWGLIFFSLLVYAVWQLLPGQRANPLPDEVAKPLLVANLGCAAWVLLFAHEQILASVLTMLAILAATVLAYGTARDLIRLQGVAPRWVSIPFALFLGWILVASVLNIAIGLHVAGLDVSLELSTMMAYGVLALMLGLVLVLTRVFQERTLPLVAAWALVGIWVARLSEHPDLAWVAMAGAVVVAILGLVLAQQGRKLQPWEVASAAAAEAARQQASH</sequence>
<feature type="transmembrane region" description="Helical" evidence="1">
    <location>
        <begin position="184"/>
        <end position="201"/>
    </location>
</feature>
<keyword evidence="1" id="KW-0812">Transmembrane</keyword>
<feature type="transmembrane region" description="Helical" evidence="1">
    <location>
        <begin position="112"/>
        <end position="130"/>
    </location>
</feature>
<gene>
    <name evidence="2" type="ORF">GCM10023185_34900</name>
</gene>
<feature type="transmembrane region" description="Helical" evidence="1">
    <location>
        <begin position="208"/>
        <end position="225"/>
    </location>
</feature>
<proteinExistence type="predicted"/>
<feature type="transmembrane region" description="Helical" evidence="1">
    <location>
        <begin position="56"/>
        <end position="77"/>
    </location>
</feature>
<dbReference type="Proteomes" id="UP001501153">
    <property type="component" value="Unassembled WGS sequence"/>
</dbReference>
<dbReference type="InterPro" id="IPR038330">
    <property type="entry name" value="TspO/MBR-related_sf"/>
</dbReference>
<keyword evidence="1" id="KW-1133">Transmembrane helix</keyword>
<evidence type="ECO:0000256" key="1">
    <source>
        <dbReference type="SAM" id="Phobius"/>
    </source>
</evidence>
<organism evidence="2 3">
    <name type="scientific">Hymenobacter saemangeumensis</name>
    <dbReference type="NCBI Taxonomy" id="1084522"/>
    <lineage>
        <taxon>Bacteria</taxon>
        <taxon>Pseudomonadati</taxon>
        <taxon>Bacteroidota</taxon>
        <taxon>Cytophagia</taxon>
        <taxon>Cytophagales</taxon>
        <taxon>Hymenobacteraceae</taxon>
        <taxon>Hymenobacter</taxon>
    </lineage>
</organism>
<keyword evidence="1" id="KW-0472">Membrane</keyword>
<feature type="transmembrane region" description="Helical" evidence="1">
    <location>
        <begin position="12"/>
        <end position="30"/>
    </location>
</feature>